<dbReference type="GeneID" id="85343366"/>
<organism evidence="1 2">
    <name type="scientific">Colletotrichum costaricense</name>
    <dbReference type="NCBI Taxonomy" id="1209916"/>
    <lineage>
        <taxon>Eukaryota</taxon>
        <taxon>Fungi</taxon>
        <taxon>Dikarya</taxon>
        <taxon>Ascomycota</taxon>
        <taxon>Pezizomycotina</taxon>
        <taxon>Sordariomycetes</taxon>
        <taxon>Hypocreomycetidae</taxon>
        <taxon>Glomerellales</taxon>
        <taxon>Glomerellaceae</taxon>
        <taxon>Colletotrichum</taxon>
        <taxon>Colletotrichum acutatum species complex</taxon>
    </lineage>
</organism>
<dbReference type="EMBL" id="MOOE01000013">
    <property type="protein sequence ID" value="KAK1518846.1"/>
    <property type="molecule type" value="Genomic_DNA"/>
</dbReference>
<protein>
    <submittedName>
        <fullName evidence="1">Uncharacterized protein</fullName>
    </submittedName>
</protein>
<proteinExistence type="predicted"/>
<comment type="caution">
    <text evidence="1">The sequence shown here is derived from an EMBL/GenBank/DDBJ whole genome shotgun (WGS) entry which is preliminary data.</text>
</comment>
<dbReference type="RefSeq" id="XP_060309650.1">
    <property type="nucleotide sequence ID" value="XM_060459819.1"/>
</dbReference>
<keyword evidence="2" id="KW-1185">Reference proteome</keyword>
<gene>
    <name evidence="1" type="ORF">CCOS01_11666</name>
</gene>
<accession>A0AAI9YPS2</accession>
<sequence length="128" mass="14206">MTVEWRTCLEHCDQVLPTKPMAPVPHREIICSFLSCLSVFCTERPTDRPTAPVLNTRRDGMGWDGKTCAAVRSVEVVFNRVHHVNRFCLVVVTSSHSASSPATRPLPHGRPPNPCSCTTCLCLPSTEY</sequence>
<dbReference type="Proteomes" id="UP001240678">
    <property type="component" value="Unassembled WGS sequence"/>
</dbReference>
<reference evidence="1 2" key="1">
    <citation type="submission" date="2016-10" db="EMBL/GenBank/DDBJ databases">
        <title>The genome sequence of Colletotrichum fioriniae PJ7.</title>
        <authorList>
            <person name="Baroncelli R."/>
        </authorList>
    </citation>
    <scope>NUCLEOTIDE SEQUENCE [LARGE SCALE GENOMIC DNA]</scope>
    <source>
        <strain evidence="1 2">IMI 309622</strain>
    </source>
</reference>
<dbReference type="AlphaFoldDB" id="A0AAI9YPS2"/>
<evidence type="ECO:0000313" key="2">
    <source>
        <dbReference type="Proteomes" id="UP001240678"/>
    </source>
</evidence>
<evidence type="ECO:0000313" key="1">
    <source>
        <dbReference type="EMBL" id="KAK1518846.1"/>
    </source>
</evidence>
<name>A0AAI9YPS2_9PEZI</name>